<gene>
    <name evidence="9" type="ORF">SR882_03205</name>
</gene>
<dbReference type="Pfam" id="PF02321">
    <property type="entry name" value="OEP"/>
    <property type="match status" value="1"/>
</dbReference>
<evidence type="ECO:0000256" key="4">
    <source>
        <dbReference type="ARBA" id="ARBA00022452"/>
    </source>
</evidence>
<keyword evidence="6" id="KW-0472">Membrane</keyword>
<evidence type="ECO:0000256" key="7">
    <source>
        <dbReference type="ARBA" id="ARBA00023237"/>
    </source>
</evidence>
<dbReference type="Proteomes" id="UP001327459">
    <property type="component" value="Chromosome"/>
</dbReference>
<dbReference type="PANTHER" id="PTHR30026">
    <property type="entry name" value="OUTER MEMBRANE PROTEIN TOLC"/>
    <property type="match status" value="1"/>
</dbReference>
<comment type="similarity">
    <text evidence="2">Belongs to the outer membrane factor (OMF) (TC 1.B.17) family.</text>
</comment>
<evidence type="ECO:0000313" key="10">
    <source>
        <dbReference type="Proteomes" id="UP001327459"/>
    </source>
</evidence>
<dbReference type="InterPro" id="IPR003423">
    <property type="entry name" value="OMP_efflux"/>
</dbReference>
<dbReference type="SUPFAM" id="SSF56954">
    <property type="entry name" value="Outer membrane efflux proteins (OEP)"/>
    <property type="match status" value="1"/>
</dbReference>
<feature type="signal peptide" evidence="8">
    <location>
        <begin position="1"/>
        <end position="32"/>
    </location>
</feature>
<keyword evidence="5" id="KW-0812">Transmembrane</keyword>
<keyword evidence="4" id="KW-1134">Transmembrane beta strand</keyword>
<comment type="subcellular location">
    <subcellularLocation>
        <location evidence="1">Cell outer membrane</location>
    </subcellularLocation>
</comment>
<proteinExistence type="inferred from homology"/>
<dbReference type="PANTHER" id="PTHR30026:SF20">
    <property type="entry name" value="OUTER MEMBRANE PROTEIN TOLC"/>
    <property type="match status" value="1"/>
</dbReference>
<evidence type="ECO:0000256" key="5">
    <source>
        <dbReference type="ARBA" id="ARBA00022692"/>
    </source>
</evidence>
<keyword evidence="8" id="KW-0732">Signal</keyword>
<feature type="chain" id="PRO_5046331188" evidence="8">
    <location>
        <begin position="33"/>
        <end position="477"/>
    </location>
</feature>
<organism evidence="9 10">
    <name type="scientific">Guyparkeria halophila</name>
    <dbReference type="NCBI Taxonomy" id="47960"/>
    <lineage>
        <taxon>Bacteria</taxon>
        <taxon>Pseudomonadati</taxon>
        <taxon>Pseudomonadota</taxon>
        <taxon>Gammaproteobacteria</taxon>
        <taxon>Chromatiales</taxon>
        <taxon>Thioalkalibacteraceae</taxon>
        <taxon>Guyparkeria</taxon>
    </lineage>
</organism>
<dbReference type="InterPro" id="IPR051906">
    <property type="entry name" value="TolC-like"/>
</dbReference>
<evidence type="ECO:0000256" key="1">
    <source>
        <dbReference type="ARBA" id="ARBA00004442"/>
    </source>
</evidence>
<name>A0ABZ0YY19_9GAMM</name>
<sequence length="477" mass="53761">MVKRRLFGTGRPAEWALVACLFVGAPLSTAAAADSLPPPPSVGDEGRIHSEPLPDALTFEQILALPLDNQYGVVAARARYERRRAEQQMIRSSNRPQVTVDGRLRYVEPGDLAVENDQHDDHRAGLSLRQKLFDFGRQQDREDAAEARLVGERLSLMDENKRQRLALLRAYFDVLLADQRYQALNERMAILFIRYDRARDRRELGQTSDYDIAVFERDYQAVMLQRARADADRRLTRRHLAEIAGRPGQLPRELEAPGLEPLFEREVPAVGDLIETALDEDLALNALRRLHDGSKSDLAAARSGNLPSVHGEINADYYTREGATRDPFRAGVYLEFPLFRGGARNAEIAAAQAERMDVVARMAEREADIRRYATELVEMIRVNQSIGQQRIDALDNYAELNFMRNQTLYQMEKAADLGDAMAEMSMAKLERMQTTYALAMRWAELALLTDQSLEAVLLGEAGKALEDGDQNTTEETS</sequence>
<dbReference type="Gene3D" id="1.20.1600.10">
    <property type="entry name" value="Outer membrane efflux proteins (OEP)"/>
    <property type="match status" value="2"/>
</dbReference>
<keyword evidence="3" id="KW-0813">Transport</keyword>
<evidence type="ECO:0000256" key="8">
    <source>
        <dbReference type="SAM" id="SignalP"/>
    </source>
</evidence>
<protein>
    <submittedName>
        <fullName evidence="9">TolC family protein</fullName>
    </submittedName>
</protein>
<accession>A0ABZ0YY19</accession>
<reference evidence="9 10" key="1">
    <citation type="submission" date="2023-11" db="EMBL/GenBank/DDBJ databases">
        <title>MicrobeMod: A computational toolkit for identifying prokaryotic methylation and restriction-modification with nanopore sequencing.</title>
        <authorList>
            <person name="Crits-Christoph A."/>
            <person name="Kang S.C."/>
            <person name="Lee H."/>
            <person name="Ostrov N."/>
        </authorList>
    </citation>
    <scope>NUCLEOTIDE SEQUENCE [LARGE SCALE GENOMIC DNA]</scope>
    <source>
        <strain evidence="9 10">ATCC 49870</strain>
    </source>
</reference>
<dbReference type="EMBL" id="CP140153">
    <property type="protein sequence ID" value="WQH16926.1"/>
    <property type="molecule type" value="Genomic_DNA"/>
</dbReference>
<dbReference type="RefSeq" id="WP_322521911.1">
    <property type="nucleotide sequence ID" value="NZ_CP140153.1"/>
</dbReference>
<evidence type="ECO:0000256" key="3">
    <source>
        <dbReference type="ARBA" id="ARBA00022448"/>
    </source>
</evidence>
<evidence type="ECO:0000256" key="2">
    <source>
        <dbReference type="ARBA" id="ARBA00007613"/>
    </source>
</evidence>
<evidence type="ECO:0000256" key="6">
    <source>
        <dbReference type="ARBA" id="ARBA00023136"/>
    </source>
</evidence>
<keyword evidence="7" id="KW-0998">Cell outer membrane</keyword>
<evidence type="ECO:0000313" key="9">
    <source>
        <dbReference type="EMBL" id="WQH16926.1"/>
    </source>
</evidence>
<keyword evidence="10" id="KW-1185">Reference proteome</keyword>